<dbReference type="Proteomes" id="UP001305647">
    <property type="component" value="Unassembled WGS sequence"/>
</dbReference>
<sequence length="66" mass="7623">MRCANGKRPYRCKHLYLLMLLVTFLSSLIPIQFDALLKHLQPLIRNSGRGLLVKVNLCRVPTGDWM</sequence>
<name>A0AAN6T7B3_9PEZI</name>
<keyword evidence="1" id="KW-0812">Transmembrane</keyword>
<gene>
    <name evidence="2" type="ORF">N658DRAFT_27776</name>
</gene>
<organism evidence="2 3">
    <name type="scientific">Parathielavia hyrcaniae</name>
    <dbReference type="NCBI Taxonomy" id="113614"/>
    <lineage>
        <taxon>Eukaryota</taxon>
        <taxon>Fungi</taxon>
        <taxon>Dikarya</taxon>
        <taxon>Ascomycota</taxon>
        <taxon>Pezizomycotina</taxon>
        <taxon>Sordariomycetes</taxon>
        <taxon>Sordariomycetidae</taxon>
        <taxon>Sordariales</taxon>
        <taxon>Chaetomiaceae</taxon>
        <taxon>Parathielavia</taxon>
    </lineage>
</organism>
<reference evidence="2" key="1">
    <citation type="journal article" date="2023" name="Mol. Phylogenet. Evol.">
        <title>Genome-scale phylogeny and comparative genomics of the fungal order Sordariales.</title>
        <authorList>
            <person name="Hensen N."/>
            <person name="Bonometti L."/>
            <person name="Westerberg I."/>
            <person name="Brannstrom I.O."/>
            <person name="Guillou S."/>
            <person name="Cros-Aarteil S."/>
            <person name="Calhoun S."/>
            <person name="Haridas S."/>
            <person name="Kuo A."/>
            <person name="Mondo S."/>
            <person name="Pangilinan J."/>
            <person name="Riley R."/>
            <person name="LaButti K."/>
            <person name="Andreopoulos B."/>
            <person name="Lipzen A."/>
            <person name="Chen C."/>
            <person name="Yan M."/>
            <person name="Daum C."/>
            <person name="Ng V."/>
            <person name="Clum A."/>
            <person name="Steindorff A."/>
            <person name="Ohm R.A."/>
            <person name="Martin F."/>
            <person name="Silar P."/>
            <person name="Natvig D.O."/>
            <person name="Lalanne C."/>
            <person name="Gautier V."/>
            <person name="Ament-Velasquez S.L."/>
            <person name="Kruys A."/>
            <person name="Hutchinson M.I."/>
            <person name="Powell A.J."/>
            <person name="Barry K."/>
            <person name="Miller A.N."/>
            <person name="Grigoriev I.V."/>
            <person name="Debuchy R."/>
            <person name="Gladieux P."/>
            <person name="Hiltunen Thoren M."/>
            <person name="Johannesson H."/>
        </authorList>
    </citation>
    <scope>NUCLEOTIDE SEQUENCE</scope>
    <source>
        <strain evidence="2">CBS 757.83</strain>
    </source>
</reference>
<reference evidence="2" key="2">
    <citation type="submission" date="2023-05" db="EMBL/GenBank/DDBJ databases">
        <authorList>
            <consortium name="Lawrence Berkeley National Laboratory"/>
            <person name="Steindorff A."/>
            <person name="Hensen N."/>
            <person name="Bonometti L."/>
            <person name="Westerberg I."/>
            <person name="Brannstrom I.O."/>
            <person name="Guillou S."/>
            <person name="Cros-Aarteil S."/>
            <person name="Calhoun S."/>
            <person name="Haridas S."/>
            <person name="Kuo A."/>
            <person name="Mondo S."/>
            <person name="Pangilinan J."/>
            <person name="Riley R."/>
            <person name="Labutti K."/>
            <person name="Andreopoulos B."/>
            <person name="Lipzen A."/>
            <person name="Chen C."/>
            <person name="Yanf M."/>
            <person name="Daum C."/>
            <person name="Ng V."/>
            <person name="Clum A."/>
            <person name="Ohm R."/>
            <person name="Martin F."/>
            <person name="Silar P."/>
            <person name="Natvig D."/>
            <person name="Lalanne C."/>
            <person name="Gautier V."/>
            <person name="Ament-Velasquez S.L."/>
            <person name="Kruys A."/>
            <person name="Hutchinson M.I."/>
            <person name="Powell A.J."/>
            <person name="Barry K."/>
            <person name="Miller A.N."/>
            <person name="Grigoriev I.V."/>
            <person name="Debuchy R."/>
            <person name="Gladieux P."/>
            <person name="Thoren M.H."/>
            <person name="Johannesson H."/>
        </authorList>
    </citation>
    <scope>NUCLEOTIDE SEQUENCE</scope>
    <source>
        <strain evidence="2">CBS 757.83</strain>
    </source>
</reference>
<dbReference type="EMBL" id="MU863624">
    <property type="protein sequence ID" value="KAK4106709.1"/>
    <property type="molecule type" value="Genomic_DNA"/>
</dbReference>
<keyword evidence="1" id="KW-1133">Transmembrane helix</keyword>
<accession>A0AAN6T7B3</accession>
<protein>
    <submittedName>
        <fullName evidence="2">Uncharacterized protein</fullName>
    </submittedName>
</protein>
<comment type="caution">
    <text evidence="2">The sequence shown here is derived from an EMBL/GenBank/DDBJ whole genome shotgun (WGS) entry which is preliminary data.</text>
</comment>
<evidence type="ECO:0000256" key="1">
    <source>
        <dbReference type="SAM" id="Phobius"/>
    </source>
</evidence>
<evidence type="ECO:0000313" key="2">
    <source>
        <dbReference type="EMBL" id="KAK4106709.1"/>
    </source>
</evidence>
<dbReference type="AlphaFoldDB" id="A0AAN6T7B3"/>
<evidence type="ECO:0000313" key="3">
    <source>
        <dbReference type="Proteomes" id="UP001305647"/>
    </source>
</evidence>
<keyword evidence="3" id="KW-1185">Reference proteome</keyword>
<feature type="transmembrane region" description="Helical" evidence="1">
    <location>
        <begin position="15"/>
        <end position="33"/>
    </location>
</feature>
<keyword evidence="1" id="KW-0472">Membrane</keyword>
<proteinExistence type="predicted"/>